<evidence type="ECO:0000313" key="1">
    <source>
        <dbReference type="EMBL" id="MFC3138380.1"/>
    </source>
</evidence>
<gene>
    <name evidence="1" type="ORF">ACFOE0_09315</name>
</gene>
<dbReference type="Proteomes" id="UP001595621">
    <property type="component" value="Unassembled WGS sequence"/>
</dbReference>
<dbReference type="InterPro" id="IPR010727">
    <property type="entry name" value="DUF1302"/>
</dbReference>
<proteinExistence type="predicted"/>
<evidence type="ECO:0000313" key="2">
    <source>
        <dbReference type="Proteomes" id="UP001595621"/>
    </source>
</evidence>
<keyword evidence="2" id="KW-1185">Reference proteome</keyword>
<dbReference type="EMBL" id="JBHRTD010000012">
    <property type="protein sequence ID" value="MFC3138380.1"/>
    <property type="molecule type" value="Genomic_DNA"/>
</dbReference>
<sequence length="688" mass="75874">MKIVKGGFNKSAIALGVASAISMGILPEANAFSFNWGDVDGSFDSTWTAGASWRTEDRDWDYIGKVNHPRFDWTGYSAFGNILYTPQEIWAQPGSYSSNNDLSNLLYAQGDTTSEIVKGLHELSLSYENFGLFARGMYFYDNKKLNGDFGYSDPLTGAEFDPCEDKRAEEVICKDIRLLDAFVYADFDFNDGLNPLSVRVGNQVISWGESTLIAHGISVINPVDLNILNAPGAELKEAFRPQGMVWASLGITDSLSMEAFYQYEWKPIWVPPPGSFFSTNDFAGFGGYSQNAQLGFNANPDMNLDFLTGEYDKLAAMLRSGQSIPTEQLISMALAYPTKATLVQDEMEPEDGGQYGVKLGYYAPELGETEFGLYFINYHSRRPLISGTTADFNQDAVLRDLAKIGMNEGPIDRELMLQLDTFSKAQIVYPEDIKLYGFSFNTLIGDTSVAGEIAHRQDEPLQIDDVELLFEAMPQQLANSDLPPPVNRPDLDGLSQYGEFIGPVAPGDYAQGYILRDTTQAQMTFTHLFGPVLGTDNLTALAEVGGVWIHDMPSHDELRLNGPGTGRSGGNPDMPGIIQALHNGPETNPFPTDFAWGYRLVGKADYFNVFAGVNMSARLIFSHDVNGITPDPMFLFTEGKKSVAAGLNFDYQSKWGLDVSYNSFFGGVGTTNLMSDRDYVSFNIKYSI</sequence>
<protein>
    <submittedName>
        <fullName evidence="1">DUF1302 domain-containing protein</fullName>
    </submittedName>
</protein>
<name>A0ABV7GDR4_9GAMM</name>
<comment type="caution">
    <text evidence="1">The sequence shown here is derived from an EMBL/GenBank/DDBJ whole genome shotgun (WGS) entry which is preliminary data.</text>
</comment>
<dbReference type="RefSeq" id="WP_248935617.1">
    <property type="nucleotide sequence ID" value="NZ_JAKILF010000003.1"/>
</dbReference>
<organism evidence="1 2">
    <name type="scientific">Shewanella submarina</name>
    <dbReference type="NCBI Taxonomy" id="2016376"/>
    <lineage>
        <taxon>Bacteria</taxon>
        <taxon>Pseudomonadati</taxon>
        <taxon>Pseudomonadota</taxon>
        <taxon>Gammaproteobacteria</taxon>
        <taxon>Alteromonadales</taxon>
        <taxon>Shewanellaceae</taxon>
        <taxon>Shewanella</taxon>
    </lineage>
</organism>
<dbReference type="Pfam" id="PF06980">
    <property type="entry name" value="DUF1302"/>
    <property type="match status" value="1"/>
</dbReference>
<accession>A0ABV7GDR4</accession>
<reference evidence="2" key="1">
    <citation type="journal article" date="2019" name="Int. J. Syst. Evol. Microbiol.">
        <title>The Global Catalogue of Microorganisms (GCM) 10K type strain sequencing project: providing services to taxonomists for standard genome sequencing and annotation.</title>
        <authorList>
            <consortium name="The Broad Institute Genomics Platform"/>
            <consortium name="The Broad Institute Genome Sequencing Center for Infectious Disease"/>
            <person name="Wu L."/>
            <person name="Ma J."/>
        </authorList>
    </citation>
    <scope>NUCLEOTIDE SEQUENCE [LARGE SCALE GENOMIC DNA]</scope>
    <source>
        <strain evidence="2">KCTC 52277</strain>
    </source>
</reference>